<sequence length="96" mass="10911">MKELIEKFSDLYAQLYEGARSNSGIDEDLLDKTKQALLEIREVSRYLDCLPKSLVNLFVDMQAALMSCADRHEPEMAKRIFRAADVLSDIARDIAS</sequence>
<comment type="caution">
    <text evidence="1">The sequence shown here is derived from an EMBL/GenBank/DDBJ whole genome shotgun (WGS) entry which is preliminary data.</text>
</comment>
<evidence type="ECO:0000313" key="2">
    <source>
        <dbReference type="Proteomes" id="UP001172778"/>
    </source>
</evidence>
<protein>
    <submittedName>
        <fullName evidence="1">Uncharacterized protein</fullName>
    </submittedName>
</protein>
<accession>A0ABT7DZZ9</accession>
<name>A0ABT7DZZ9_9NEIS</name>
<reference evidence="1" key="1">
    <citation type="submission" date="2023-03" db="EMBL/GenBank/DDBJ databases">
        <title>Chitinimonas shenzhenensis gen. nov., sp. nov., a novel member of family Burkholderiaceae isolated from activated sludge collected in Shen Zhen, China.</title>
        <authorList>
            <person name="Wang X."/>
        </authorList>
    </citation>
    <scope>NUCLEOTIDE SEQUENCE</scope>
    <source>
        <strain evidence="1">DQS-5</strain>
    </source>
</reference>
<gene>
    <name evidence="1" type="ORF">PZA18_16360</name>
</gene>
<organism evidence="1 2">
    <name type="scientific">Parachitinimonas caeni</name>
    <dbReference type="NCBI Taxonomy" id="3031301"/>
    <lineage>
        <taxon>Bacteria</taxon>
        <taxon>Pseudomonadati</taxon>
        <taxon>Pseudomonadota</taxon>
        <taxon>Betaproteobacteria</taxon>
        <taxon>Neisseriales</taxon>
        <taxon>Chitinibacteraceae</taxon>
        <taxon>Parachitinimonas</taxon>
    </lineage>
</organism>
<proteinExistence type="predicted"/>
<dbReference type="RefSeq" id="WP_284101936.1">
    <property type="nucleotide sequence ID" value="NZ_JARRAF010000021.1"/>
</dbReference>
<dbReference type="Proteomes" id="UP001172778">
    <property type="component" value="Unassembled WGS sequence"/>
</dbReference>
<dbReference type="EMBL" id="JARRAF010000021">
    <property type="protein sequence ID" value="MDK2125629.1"/>
    <property type="molecule type" value="Genomic_DNA"/>
</dbReference>
<evidence type="ECO:0000313" key="1">
    <source>
        <dbReference type="EMBL" id="MDK2125629.1"/>
    </source>
</evidence>
<keyword evidence="2" id="KW-1185">Reference proteome</keyword>